<organism evidence="2 3">
    <name type="scientific">Ricinus communis</name>
    <name type="common">Castor bean</name>
    <dbReference type="NCBI Taxonomy" id="3988"/>
    <lineage>
        <taxon>Eukaryota</taxon>
        <taxon>Viridiplantae</taxon>
        <taxon>Streptophyta</taxon>
        <taxon>Embryophyta</taxon>
        <taxon>Tracheophyta</taxon>
        <taxon>Spermatophyta</taxon>
        <taxon>Magnoliopsida</taxon>
        <taxon>eudicotyledons</taxon>
        <taxon>Gunneridae</taxon>
        <taxon>Pentapetalae</taxon>
        <taxon>rosids</taxon>
        <taxon>fabids</taxon>
        <taxon>Malpighiales</taxon>
        <taxon>Euphorbiaceae</taxon>
        <taxon>Acalyphoideae</taxon>
        <taxon>Acalypheae</taxon>
        <taxon>Ricinus</taxon>
    </lineage>
</organism>
<evidence type="ECO:0000313" key="2">
    <source>
        <dbReference type="EMBL" id="EEF39710.1"/>
    </source>
</evidence>
<evidence type="ECO:0000256" key="1">
    <source>
        <dbReference type="SAM" id="MobiDB-lite"/>
    </source>
</evidence>
<dbReference type="FunCoup" id="B9S9F4">
    <property type="interactions" value="496"/>
</dbReference>
<gene>
    <name evidence="2" type="ORF">RCOM_0884720</name>
</gene>
<feature type="region of interest" description="Disordered" evidence="1">
    <location>
        <begin position="1"/>
        <end position="108"/>
    </location>
</feature>
<dbReference type="EMBL" id="EQ973897">
    <property type="protein sequence ID" value="EEF39710.1"/>
    <property type="molecule type" value="Genomic_DNA"/>
</dbReference>
<keyword evidence="3" id="KW-1185">Reference proteome</keyword>
<evidence type="ECO:0000313" key="3">
    <source>
        <dbReference type="Proteomes" id="UP000008311"/>
    </source>
</evidence>
<dbReference type="Proteomes" id="UP000008311">
    <property type="component" value="Unassembled WGS sequence"/>
</dbReference>
<feature type="compositionally biased region" description="Low complexity" evidence="1">
    <location>
        <begin position="33"/>
        <end position="52"/>
    </location>
</feature>
<name>B9S9F4_RICCO</name>
<protein>
    <submittedName>
        <fullName evidence="2">Uncharacterized protein</fullName>
    </submittedName>
</protein>
<dbReference type="STRING" id="3988.B9S9F4"/>
<reference evidence="3" key="1">
    <citation type="journal article" date="2010" name="Nat. Biotechnol.">
        <title>Draft genome sequence of the oilseed species Ricinus communis.</title>
        <authorList>
            <person name="Chan A.P."/>
            <person name="Crabtree J."/>
            <person name="Zhao Q."/>
            <person name="Lorenzi H."/>
            <person name="Orvis J."/>
            <person name="Puiu D."/>
            <person name="Melake-Berhan A."/>
            <person name="Jones K.M."/>
            <person name="Redman J."/>
            <person name="Chen G."/>
            <person name="Cahoon E.B."/>
            <person name="Gedil M."/>
            <person name="Stanke M."/>
            <person name="Haas B.J."/>
            <person name="Wortman J.R."/>
            <person name="Fraser-Liggett C.M."/>
            <person name="Ravel J."/>
            <person name="Rabinowicz P.D."/>
        </authorList>
    </citation>
    <scope>NUCLEOTIDE SEQUENCE [LARGE SCALE GENOMIC DNA]</scope>
    <source>
        <strain evidence="3">cv. Hale</strain>
    </source>
</reference>
<accession>B9S9F4</accession>
<sequence length="123" mass="13302">MSLVDYASSSDDEVSEDKQVKLQNKPQIPKQEPLPSTNPKNTNPSSSINNNNDSKLPDASVLLNSPSISSSSISTASRKRESSQMACSRSKLQKGRFSHSKSIPDTDGGVKVIVNFRDLSGHI</sequence>
<dbReference type="AlphaFoldDB" id="B9S9F4"/>
<feature type="compositionally biased region" description="Low complexity" evidence="1">
    <location>
        <begin position="60"/>
        <end position="76"/>
    </location>
</feature>
<proteinExistence type="predicted"/>
<dbReference type="InParanoid" id="B9S9F4"/>